<keyword evidence="3" id="KW-0132">Cell division</keyword>
<feature type="domain" description="Penicillin-binding protein transpeptidase" evidence="2">
    <location>
        <begin position="198"/>
        <end position="470"/>
    </location>
</feature>
<name>A0ABT9XJM2_9BACL</name>
<keyword evidence="3" id="KW-0131">Cell cycle</keyword>
<dbReference type="PANTHER" id="PTHR30627:SF24">
    <property type="entry name" value="PENICILLIN-BINDING PROTEIN 4B"/>
    <property type="match status" value="1"/>
</dbReference>
<evidence type="ECO:0000259" key="2">
    <source>
        <dbReference type="Pfam" id="PF00905"/>
    </source>
</evidence>
<organism evidence="3 4">
    <name type="scientific">Alicyclobacillus cycloheptanicus</name>
    <dbReference type="NCBI Taxonomy" id="1457"/>
    <lineage>
        <taxon>Bacteria</taxon>
        <taxon>Bacillati</taxon>
        <taxon>Bacillota</taxon>
        <taxon>Bacilli</taxon>
        <taxon>Bacillales</taxon>
        <taxon>Alicyclobacillaceae</taxon>
        <taxon>Alicyclobacillus</taxon>
    </lineage>
</organism>
<dbReference type="InterPro" id="IPR001460">
    <property type="entry name" value="PCN-bd_Tpept"/>
</dbReference>
<dbReference type="Gene3D" id="3.90.1310.10">
    <property type="entry name" value="Penicillin-binding protein 2a (Domain 2)"/>
    <property type="match status" value="1"/>
</dbReference>
<gene>
    <name evidence="3" type="ORF">J2S03_002374</name>
</gene>
<feature type="chain" id="PRO_5047374827" evidence="1">
    <location>
        <begin position="33"/>
        <end position="505"/>
    </location>
</feature>
<evidence type="ECO:0000313" key="4">
    <source>
        <dbReference type="Proteomes" id="UP001232973"/>
    </source>
</evidence>
<proteinExistence type="predicted"/>
<dbReference type="GO" id="GO:0051301">
    <property type="term" value="P:cell division"/>
    <property type="evidence" value="ECO:0007669"/>
    <property type="project" value="UniProtKB-KW"/>
</dbReference>
<sequence length="505" mass="53336">MRRRILWCTTGVMVSFAVLLGRLFVLCTGAHAAPGQPASRWQSGVQARADLEHLRFVRTDDARGRILYRNGEPWTGAWTDTEVGAAGGQRVRVGIHNEMRAAAKQRDPVVGQLGLPDVWPSAKVVPEQGRSGLEAAFDAELSGKRPGYVGTLADAKGRKYPQLYAIPPVSGADVRTTIDPAWQRAAEHALQAARAATGAVVVLDVPTGDVLAMASVNREDPWRNVAITAQTPGSVFKIVTLAAAMESYRYAPNAVFHCFGQVEHPGVQMKCWTVHGRETLLTAFAQSCDVAFAEVGMGTGRRAMERIAARLHVTDAPLQAVHGKPVLPGAEAGRVFARSGQDAGLLANTAIGQEDVRLSPLAAANLAATIARGGRCQQPRLVLDAERGGAVVREYRAARGNAAIARSTAAQIGAGMRAAVTLPTGTGHFLAGSAMQPAVKTGTAEVGRGLVNAWVVGYAPAAHPRIAFCVFDGAVPSAVGHRAAREMVQALAQSYTQFFPSTDIG</sequence>
<keyword evidence="4" id="KW-1185">Reference proteome</keyword>
<dbReference type="InterPro" id="IPR012338">
    <property type="entry name" value="Beta-lactam/transpept-like"/>
</dbReference>
<reference evidence="3 4" key="1">
    <citation type="submission" date="2023-07" db="EMBL/GenBank/DDBJ databases">
        <title>Genomic Encyclopedia of Type Strains, Phase IV (KMG-IV): sequencing the most valuable type-strain genomes for metagenomic binning, comparative biology and taxonomic classification.</title>
        <authorList>
            <person name="Goeker M."/>
        </authorList>
    </citation>
    <scope>NUCLEOTIDE SEQUENCE [LARGE SCALE GENOMIC DNA]</scope>
    <source>
        <strain evidence="3 4">DSM 4006</strain>
    </source>
</reference>
<accession>A0ABT9XJM2</accession>
<dbReference type="Gene3D" id="3.40.710.10">
    <property type="entry name" value="DD-peptidase/beta-lactamase superfamily"/>
    <property type="match status" value="1"/>
</dbReference>
<feature type="signal peptide" evidence="1">
    <location>
        <begin position="1"/>
        <end position="32"/>
    </location>
</feature>
<keyword evidence="1" id="KW-0732">Signal</keyword>
<dbReference type="RefSeq" id="WP_274455420.1">
    <property type="nucleotide sequence ID" value="NZ_CP067097.1"/>
</dbReference>
<dbReference type="SUPFAM" id="SSF56601">
    <property type="entry name" value="beta-lactamase/transpeptidase-like"/>
    <property type="match status" value="1"/>
</dbReference>
<protein>
    <submittedName>
        <fullName evidence="3">Cell division protein FtsI/penicillin-binding protein 2</fullName>
    </submittedName>
</protein>
<comment type="caution">
    <text evidence="3">The sequence shown here is derived from an EMBL/GenBank/DDBJ whole genome shotgun (WGS) entry which is preliminary data.</text>
</comment>
<dbReference type="PANTHER" id="PTHR30627">
    <property type="entry name" value="PEPTIDOGLYCAN D,D-TRANSPEPTIDASE"/>
    <property type="match status" value="1"/>
</dbReference>
<dbReference type="Proteomes" id="UP001232973">
    <property type="component" value="Unassembled WGS sequence"/>
</dbReference>
<dbReference type="EMBL" id="JAUSTP010000019">
    <property type="protein sequence ID" value="MDQ0190509.1"/>
    <property type="molecule type" value="Genomic_DNA"/>
</dbReference>
<dbReference type="InterPro" id="IPR050515">
    <property type="entry name" value="Beta-lactam/transpept"/>
</dbReference>
<evidence type="ECO:0000313" key="3">
    <source>
        <dbReference type="EMBL" id="MDQ0190509.1"/>
    </source>
</evidence>
<dbReference type="Pfam" id="PF00905">
    <property type="entry name" value="Transpeptidase"/>
    <property type="match status" value="1"/>
</dbReference>
<evidence type="ECO:0000256" key="1">
    <source>
        <dbReference type="SAM" id="SignalP"/>
    </source>
</evidence>